<reference evidence="8 9" key="1">
    <citation type="submission" date="2023-07" db="EMBL/GenBank/DDBJ databases">
        <title>Genomic Encyclopedia of Type Strains, Phase IV (KMG-IV): sequencing the most valuable type-strain genomes for metagenomic binning, comparative biology and taxonomic classification.</title>
        <authorList>
            <person name="Goeker M."/>
        </authorList>
    </citation>
    <scope>NUCLEOTIDE SEQUENCE [LARGE SCALE GENOMIC DNA]</scope>
    <source>
        <strain evidence="8 9">DSM 18695</strain>
    </source>
</reference>
<evidence type="ECO:0000256" key="4">
    <source>
        <dbReference type="ARBA" id="ARBA00022801"/>
    </source>
</evidence>
<name>A0ABU0IKZ1_9CAUL</name>
<dbReference type="EMBL" id="JAUSVS010000001">
    <property type="protein sequence ID" value="MDQ0462681.1"/>
    <property type="molecule type" value="Genomic_DNA"/>
</dbReference>
<dbReference type="GO" id="GO:0106415">
    <property type="term" value="F:muramoyltetrapeptide carboxypeptidase activity"/>
    <property type="evidence" value="ECO:0007669"/>
    <property type="project" value="UniProtKB-EC"/>
</dbReference>
<dbReference type="InterPro" id="IPR003507">
    <property type="entry name" value="S66_fam"/>
</dbReference>
<keyword evidence="4 8" id="KW-0378">Hydrolase</keyword>
<organism evidence="8 9">
    <name type="scientific">Caulobacter ginsengisoli</name>
    <dbReference type="NCBI Taxonomy" id="400775"/>
    <lineage>
        <taxon>Bacteria</taxon>
        <taxon>Pseudomonadati</taxon>
        <taxon>Pseudomonadota</taxon>
        <taxon>Alphaproteobacteria</taxon>
        <taxon>Caulobacterales</taxon>
        <taxon>Caulobacteraceae</taxon>
        <taxon>Caulobacter</taxon>
    </lineage>
</organism>
<keyword evidence="5" id="KW-0720">Serine protease</keyword>
<keyword evidence="3" id="KW-0645">Protease</keyword>
<dbReference type="Proteomes" id="UP001228905">
    <property type="component" value="Unassembled WGS sequence"/>
</dbReference>
<dbReference type="InterPro" id="IPR029062">
    <property type="entry name" value="Class_I_gatase-like"/>
</dbReference>
<dbReference type="EC" id="3.4.17.13" evidence="8"/>
<protein>
    <submittedName>
        <fullName evidence="8">Muramoyltetrapeptide carboxypeptidase</fullName>
        <ecNumber evidence="8">3.4.17.13</ecNumber>
    </submittedName>
</protein>
<feature type="domain" description="LD-carboxypeptidase C-terminal" evidence="7">
    <location>
        <begin position="167"/>
        <end position="271"/>
    </location>
</feature>
<evidence type="ECO:0000256" key="5">
    <source>
        <dbReference type="ARBA" id="ARBA00022825"/>
    </source>
</evidence>
<dbReference type="PANTHER" id="PTHR30237">
    <property type="entry name" value="MURAMOYLTETRAPEPTIDE CARBOXYPEPTIDASE"/>
    <property type="match status" value="1"/>
</dbReference>
<comment type="similarity">
    <text evidence="1">Belongs to the peptidase S66 family.</text>
</comment>
<evidence type="ECO:0000256" key="1">
    <source>
        <dbReference type="ARBA" id="ARBA00010233"/>
    </source>
</evidence>
<evidence type="ECO:0000259" key="6">
    <source>
        <dbReference type="Pfam" id="PF02016"/>
    </source>
</evidence>
<accession>A0ABU0IKZ1</accession>
<evidence type="ECO:0000259" key="7">
    <source>
        <dbReference type="Pfam" id="PF17676"/>
    </source>
</evidence>
<dbReference type="Pfam" id="PF17676">
    <property type="entry name" value="Peptidase_S66C"/>
    <property type="match status" value="1"/>
</dbReference>
<dbReference type="RefSeq" id="WP_307345338.1">
    <property type="nucleotide sequence ID" value="NZ_JAUSVS010000001.1"/>
</dbReference>
<dbReference type="SUPFAM" id="SSF52317">
    <property type="entry name" value="Class I glutamine amidotransferase-like"/>
    <property type="match status" value="1"/>
</dbReference>
<dbReference type="SUPFAM" id="SSF141986">
    <property type="entry name" value="LD-carboxypeptidase A C-terminal domain-like"/>
    <property type="match status" value="1"/>
</dbReference>
<evidence type="ECO:0000313" key="9">
    <source>
        <dbReference type="Proteomes" id="UP001228905"/>
    </source>
</evidence>
<dbReference type="InterPro" id="IPR040449">
    <property type="entry name" value="Peptidase_S66_N"/>
</dbReference>
<evidence type="ECO:0000256" key="3">
    <source>
        <dbReference type="ARBA" id="ARBA00022670"/>
    </source>
</evidence>
<dbReference type="CDD" id="cd07025">
    <property type="entry name" value="Peptidase_S66"/>
    <property type="match status" value="1"/>
</dbReference>
<keyword evidence="9" id="KW-1185">Reference proteome</keyword>
<dbReference type="InterPro" id="IPR027478">
    <property type="entry name" value="LdcA_N"/>
</dbReference>
<dbReference type="Pfam" id="PF02016">
    <property type="entry name" value="Peptidase_S66"/>
    <property type="match status" value="1"/>
</dbReference>
<sequence length="271" mass="29527">MKRIGIVAPASRLIEAFPDRLRAAMEPRFGGRVELIFHPQCFEDWGHFAGTDDSRARAFVDIANDPSLDALWFGRGGYGSCRIVEAVMPKLNEAARAKAYLGYSDAGSMLGALYKASFPHVAHGPVAADLHRQGGQAAVERALAWLVDRDPASLEPGLGALPHAAFNLTILSHLIGTPWMPDLTGHVLLIEEVSEHMYRIDRALWHVVHAVKGLAGLRLGRCSDIPDNDPDFAQTEEEVAQHWCAVSGVPYLGRADIGHDADNKVVPFGVR</sequence>
<evidence type="ECO:0000256" key="2">
    <source>
        <dbReference type="ARBA" id="ARBA00022645"/>
    </source>
</evidence>
<feature type="domain" description="LD-carboxypeptidase N-terminal" evidence="6">
    <location>
        <begin position="4"/>
        <end position="118"/>
    </location>
</feature>
<dbReference type="InterPro" id="IPR027461">
    <property type="entry name" value="Carboxypeptidase_A_C_sf"/>
</dbReference>
<dbReference type="Gene3D" id="3.50.30.60">
    <property type="entry name" value="LD-carboxypeptidase A C-terminal domain-like"/>
    <property type="match status" value="1"/>
</dbReference>
<dbReference type="InterPro" id="IPR040921">
    <property type="entry name" value="Peptidase_S66C"/>
</dbReference>
<dbReference type="PANTHER" id="PTHR30237:SF2">
    <property type="entry name" value="MUREIN TETRAPEPTIDE CARBOXYPEPTIDASE"/>
    <property type="match status" value="1"/>
</dbReference>
<proteinExistence type="inferred from homology"/>
<dbReference type="Gene3D" id="3.40.50.10740">
    <property type="entry name" value="Class I glutamine amidotransferase-like"/>
    <property type="match status" value="1"/>
</dbReference>
<evidence type="ECO:0000313" key="8">
    <source>
        <dbReference type="EMBL" id="MDQ0462681.1"/>
    </source>
</evidence>
<comment type="caution">
    <text evidence="8">The sequence shown here is derived from an EMBL/GenBank/DDBJ whole genome shotgun (WGS) entry which is preliminary data.</text>
</comment>
<keyword evidence="2 8" id="KW-0121">Carboxypeptidase</keyword>
<gene>
    <name evidence="8" type="ORF">QO010_000429</name>
</gene>